<dbReference type="WBParaSite" id="SPAL_0000927350.1">
    <property type="protein sequence ID" value="SPAL_0000927350.1"/>
    <property type="gene ID" value="SPAL_0000927350"/>
</dbReference>
<proteinExistence type="predicted"/>
<keyword evidence="1" id="KW-1185">Reference proteome</keyword>
<dbReference type="Proteomes" id="UP000046392">
    <property type="component" value="Unplaced"/>
</dbReference>
<reference evidence="2" key="1">
    <citation type="submission" date="2017-02" db="UniProtKB">
        <authorList>
            <consortium name="WormBaseParasite"/>
        </authorList>
    </citation>
    <scope>IDENTIFICATION</scope>
</reference>
<evidence type="ECO:0000313" key="2">
    <source>
        <dbReference type="WBParaSite" id="SPAL_0000927350.1"/>
    </source>
</evidence>
<name>A0A0N5BTU9_STREA</name>
<sequence>MNLKYITHGNIYIPGLPDSLVCRNGVSPAYHQQTTMTASGCGQSGSFVVAGSNLFAVNDFFPNSLKKSTTDFI</sequence>
<protein>
    <submittedName>
        <fullName evidence="2">Peptidase S1 domain-containing protein</fullName>
    </submittedName>
</protein>
<dbReference type="AlphaFoldDB" id="A0A0N5BTU9"/>
<evidence type="ECO:0000313" key="1">
    <source>
        <dbReference type="Proteomes" id="UP000046392"/>
    </source>
</evidence>
<organism evidence="1 2">
    <name type="scientific">Strongyloides papillosus</name>
    <name type="common">Intestinal threadworm</name>
    <dbReference type="NCBI Taxonomy" id="174720"/>
    <lineage>
        <taxon>Eukaryota</taxon>
        <taxon>Metazoa</taxon>
        <taxon>Ecdysozoa</taxon>
        <taxon>Nematoda</taxon>
        <taxon>Chromadorea</taxon>
        <taxon>Rhabditida</taxon>
        <taxon>Tylenchina</taxon>
        <taxon>Panagrolaimomorpha</taxon>
        <taxon>Strongyloidoidea</taxon>
        <taxon>Strongyloididae</taxon>
        <taxon>Strongyloides</taxon>
    </lineage>
</organism>
<accession>A0A0N5BTU9</accession>